<accession>A0ABU5EF81</accession>
<dbReference type="Pfam" id="PF08402">
    <property type="entry name" value="TOBE_2"/>
    <property type="match status" value="1"/>
</dbReference>
<comment type="caution">
    <text evidence="5">The sequence shown here is derived from an EMBL/GenBank/DDBJ whole genome shotgun (WGS) entry which is preliminary data.</text>
</comment>
<evidence type="ECO:0000313" key="5">
    <source>
        <dbReference type="EMBL" id="MDY0884987.1"/>
    </source>
</evidence>
<dbReference type="GO" id="GO:0005524">
    <property type="term" value="F:ATP binding"/>
    <property type="evidence" value="ECO:0007669"/>
    <property type="project" value="UniProtKB-KW"/>
</dbReference>
<dbReference type="InterPro" id="IPR050093">
    <property type="entry name" value="ABC_SmlMolc_Importer"/>
</dbReference>
<dbReference type="Gene3D" id="2.40.50.100">
    <property type="match status" value="1"/>
</dbReference>
<dbReference type="PANTHER" id="PTHR42781:SF4">
    <property type="entry name" value="SPERMIDINE_PUTRESCINE IMPORT ATP-BINDING PROTEIN POTA"/>
    <property type="match status" value="1"/>
</dbReference>
<protein>
    <submittedName>
        <fullName evidence="5">ABC transporter ATP-binding protein</fullName>
    </submittedName>
</protein>
<dbReference type="InterPro" id="IPR013611">
    <property type="entry name" value="Transp-assoc_OB_typ2"/>
</dbReference>
<dbReference type="InterPro" id="IPR008995">
    <property type="entry name" value="Mo/tungstate-bd_C_term_dom"/>
</dbReference>
<evidence type="ECO:0000256" key="3">
    <source>
        <dbReference type="ARBA" id="ARBA00022840"/>
    </source>
</evidence>
<keyword evidence="1" id="KW-0813">Transport</keyword>
<dbReference type="EMBL" id="JAXCLW010000007">
    <property type="protein sequence ID" value="MDY0884987.1"/>
    <property type="molecule type" value="Genomic_DNA"/>
</dbReference>
<dbReference type="SUPFAM" id="SSF52540">
    <property type="entry name" value="P-loop containing nucleoside triphosphate hydrolases"/>
    <property type="match status" value="1"/>
</dbReference>
<dbReference type="InterPro" id="IPR003593">
    <property type="entry name" value="AAA+_ATPase"/>
</dbReference>
<evidence type="ECO:0000256" key="1">
    <source>
        <dbReference type="ARBA" id="ARBA00022448"/>
    </source>
</evidence>
<dbReference type="InterPro" id="IPR003439">
    <property type="entry name" value="ABC_transporter-like_ATP-bd"/>
</dbReference>
<evidence type="ECO:0000259" key="4">
    <source>
        <dbReference type="PROSITE" id="PS50893"/>
    </source>
</evidence>
<organism evidence="5 6">
    <name type="scientific">Dongia soli</name>
    <dbReference type="NCBI Taxonomy" id="600628"/>
    <lineage>
        <taxon>Bacteria</taxon>
        <taxon>Pseudomonadati</taxon>
        <taxon>Pseudomonadota</taxon>
        <taxon>Alphaproteobacteria</taxon>
        <taxon>Rhodospirillales</taxon>
        <taxon>Dongiaceae</taxon>
        <taxon>Dongia</taxon>
    </lineage>
</organism>
<feature type="domain" description="ABC transporter" evidence="4">
    <location>
        <begin position="10"/>
        <end position="240"/>
    </location>
</feature>
<evidence type="ECO:0000256" key="2">
    <source>
        <dbReference type="ARBA" id="ARBA00022741"/>
    </source>
</evidence>
<name>A0ABU5EF81_9PROT</name>
<reference evidence="5 6" key="1">
    <citation type="journal article" date="2016" name="Antonie Van Leeuwenhoek">
        <title>Dongia soli sp. nov., isolated from soil from Dokdo, Korea.</title>
        <authorList>
            <person name="Kim D.U."/>
            <person name="Lee H."/>
            <person name="Kim H."/>
            <person name="Kim S.G."/>
            <person name="Ka J.O."/>
        </authorList>
    </citation>
    <scope>NUCLEOTIDE SEQUENCE [LARGE SCALE GENOMIC DNA]</scope>
    <source>
        <strain evidence="5 6">D78</strain>
    </source>
</reference>
<dbReference type="InterPro" id="IPR017871">
    <property type="entry name" value="ABC_transporter-like_CS"/>
</dbReference>
<dbReference type="InterPro" id="IPR027417">
    <property type="entry name" value="P-loop_NTPase"/>
</dbReference>
<sequence length="364" mass="39912">MTMHDTQGDLSIENLLKQYGNVRAVDDVSLHIRPGEFLTLLGPSGSGKTTLLMMIAGFVAADAGRIGLGGRDITHLAPEQRNFGMVFQGYALFPHLSVRENVAFPLKIRRRPKSEVEAAVKTALDRVQMAHLADRLPRQLSGGQQQRVALARAMSFQPNLLLLDEPLGALDRKLRVDVQMEIKKLHQDLGTTFIYVTHDQEEALSMSDRIVIFRQGRIAQIGTPSELYNRPQSRFVAAFLGESDFIAGTVQSIDGGIARIATPAGEILQNGTKHPSIGSNITVALRPEKIALLAEPTADRRNCLPGRIVAWRYLGGHLCFEIAVEGIGPIRAEIAAAEGQTFLQEGKQAWLAWQPQDGVTVTEE</sequence>
<keyword evidence="6" id="KW-1185">Reference proteome</keyword>
<keyword evidence="3 5" id="KW-0067">ATP-binding</keyword>
<dbReference type="Proteomes" id="UP001279642">
    <property type="component" value="Unassembled WGS sequence"/>
</dbReference>
<dbReference type="PROSITE" id="PS50893">
    <property type="entry name" value="ABC_TRANSPORTER_2"/>
    <property type="match status" value="1"/>
</dbReference>
<gene>
    <name evidence="5" type="ORF">SMD27_19235</name>
</gene>
<evidence type="ECO:0000313" key="6">
    <source>
        <dbReference type="Proteomes" id="UP001279642"/>
    </source>
</evidence>
<dbReference type="PANTHER" id="PTHR42781">
    <property type="entry name" value="SPERMIDINE/PUTRESCINE IMPORT ATP-BINDING PROTEIN POTA"/>
    <property type="match status" value="1"/>
</dbReference>
<dbReference type="Gene3D" id="3.40.50.300">
    <property type="entry name" value="P-loop containing nucleotide triphosphate hydrolases"/>
    <property type="match status" value="1"/>
</dbReference>
<dbReference type="SUPFAM" id="SSF50331">
    <property type="entry name" value="MOP-like"/>
    <property type="match status" value="1"/>
</dbReference>
<dbReference type="SMART" id="SM00382">
    <property type="entry name" value="AAA"/>
    <property type="match status" value="1"/>
</dbReference>
<proteinExistence type="predicted"/>
<dbReference type="PROSITE" id="PS00211">
    <property type="entry name" value="ABC_TRANSPORTER_1"/>
    <property type="match status" value="1"/>
</dbReference>
<dbReference type="RefSeq" id="WP_320510061.1">
    <property type="nucleotide sequence ID" value="NZ_JAXCLW010000007.1"/>
</dbReference>
<dbReference type="Pfam" id="PF00005">
    <property type="entry name" value="ABC_tran"/>
    <property type="match status" value="1"/>
</dbReference>
<keyword evidence="2" id="KW-0547">Nucleotide-binding</keyword>